<feature type="compositionally biased region" description="Basic and acidic residues" evidence="1">
    <location>
        <begin position="40"/>
        <end position="55"/>
    </location>
</feature>
<dbReference type="EMBL" id="JACKXD010000007">
    <property type="protein sequence ID" value="MBB6647795.1"/>
    <property type="molecule type" value="Genomic_DNA"/>
</dbReference>
<keyword evidence="3" id="KW-1185">Reference proteome</keyword>
<comment type="caution">
    <text evidence="2">The sequence shown here is derived from an EMBL/GenBank/DDBJ whole genome shotgun (WGS) entry which is preliminary data.</text>
</comment>
<reference evidence="2 3" key="1">
    <citation type="submission" date="2020-08" db="EMBL/GenBank/DDBJ databases">
        <authorList>
            <person name="Seo M.-J."/>
        </authorList>
    </citation>
    <scope>NUCLEOTIDE SEQUENCE [LARGE SCALE GENOMIC DNA]</scope>
    <source>
        <strain evidence="2 3">MBLA0160</strain>
    </source>
</reference>
<proteinExistence type="predicted"/>
<name>A0A7J9SLJ1_9EURY</name>
<accession>A0A7J9SLJ1</accession>
<dbReference type="RefSeq" id="WP_185194169.1">
    <property type="nucleotide sequence ID" value="NZ_JACKXD010000007.1"/>
</dbReference>
<evidence type="ECO:0000313" key="3">
    <source>
        <dbReference type="Proteomes" id="UP000546257"/>
    </source>
</evidence>
<protein>
    <submittedName>
        <fullName evidence="2">Uncharacterized protein</fullName>
    </submittedName>
</protein>
<evidence type="ECO:0000313" key="2">
    <source>
        <dbReference type="EMBL" id="MBB6647795.1"/>
    </source>
</evidence>
<feature type="region of interest" description="Disordered" evidence="1">
    <location>
        <begin position="1"/>
        <end position="55"/>
    </location>
</feature>
<organism evidence="2 3">
    <name type="scientific">Halobellus ruber</name>
    <dbReference type="NCBI Taxonomy" id="2761102"/>
    <lineage>
        <taxon>Archaea</taxon>
        <taxon>Methanobacteriati</taxon>
        <taxon>Methanobacteriota</taxon>
        <taxon>Stenosarchaea group</taxon>
        <taxon>Halobacteria</taxon>
        <taxon>Halobacteriales</taxon>
        <taxon>Haloferacaceae</taxon>
        <taxon>Halobellus</taxon>
    </lineage>
</organism>
<sequence length="55" mass="6028">MSSQRDSTGGSSALERFLSGGRIDPEDLGEPPLANTEDSLLDRERIHVEPDTDEE</sequence>
<evidence type="ECO:0000256" key="1">
    <source>
        <dbReference type="SAM" id="MobiDB-lite"/>
    </source>
</evidence>
<feature type="compositionally biased region" description="Polar residues" evidence="1">
    <location>
        <begin position="1"/>
        <end position="11"/>
    </location>
</feature>
<dbReference type="AlphaFoldDB" id="A0A7J9SLJ1"/>
<gene>
    <name evidence="2" type="ORF">H5V44_16145</name>
</gene>
<dbReference type="Proteomes" id="UP000546257">
    <property type="component" value="Unassembled WGS sequence"/>
</dbReference>